<feature type="transmembrane region" description="Helical" evidence="1">
    <location>
        <begin position="35"/>
        <end position="52"/>
    </location>
</feature>
<reference evidence="3" key="1">
    <citation type="journal article" date="2019" name="Int. J. Syst. Evol. Microbiol.">
        <title>The Global Catalogue of Microorganisms (GCM) 10K type strain sequencing project: providing services to taxonomists for standard genome sequencing and annotation.</title>
        <authorList>
            <consortium name="The Broad Institute Genomics Platform"/>
            <consortium name="The Broad Institute Genome Sequencing Center for Infectious Disease"/>
            <person name="Wu L."/>
            <person name="Ma J."/>
        </authorList>
    </citation>
    <scope>NUCLEOTIDE SEQUENCE [LARGE SCALE GENOMIC DNA]</scope>
    <source>
        <strain evidence="3">CGMCC 4.7396</strain>
    </source>
</reference>
<protein>
    <submittedName>
        <fullName evidence="2">Uncharacterized protein</fullName>
    </submittedName>
</protein>
<proteinExistence type="predicted"/>
<comment type="caution">
    <text evidence="2">The sequence shown here is derived from an EMBL/GenBank/DDBJ whole genome shotgun (WGS) entry which is preliminary data.</text>
</comment>
<evidence type="ECO:0000313" key="3">
    <source>
        <dbReference type="Proteomes" id="UP001595712"/>
    </source>
</evidence>
<name>A0ABV7Q3L8_9ACTN</name>
<dbReference type="EMBL" id="JBHRWO010000012">
    <property type="protein sequence ID" value="MFC3493712.1"/>
    <property type="molecule type" value="Genomic_DNA"/>
</dbReference>
<gene>
    <name evidence="2" type="ORF">ACFO8M_14625</name>
</gene>
<dbReference type="RefSeq" id="WP_387976631.1">
    <property type="nucleotide sequence ID" value="NZ_JBHRWO010000012.1"/>
</dbReference>
<feature type="transmembrane region" description="Helical" evidence="1">
    <location>
        <begin position="12"/>
        <end position="30"/>
    </location>
</feature>
<keyword evidence="1" id="KW-0812">Transmembrane</keyword>
<feature type="transmembrane region" description="Helical" evidence="1">
    <location>
        <begin position="99"/>
        <end position="115"/>
    </location>
</feature>
<evidence type="ECO:0000313" key="2">
    <source>
        <dbReference type="EMBL" id="MFC3493712.1"/>
    </source>
</evidence>
<sequence length="516" mass="55153">MRDLDADRRPDAVTVLLGNLALPGIGYLLLRRHVFAAVAIVGTALVALAVFLSPGSGFVPVLLVVWWSGIAIHTVVAARGRSALRSAPGRRASAWLSRSGALGLMVVVLVMISAVRSDATSILESATDAHRSGDCEAAQSILDRLDNAHTLVAGQTVVDASVQWEACEVLREALGEEEPLGVVGGLDDYIVEPGAVWEEAWLERARLLLDLAVQIPMDREDYAGPGFAYLSQALAAVPSQSERVRAAATEFLAAIDALGVSCWSADMYVFLSDRGDTEPELAEPLAAFGELVPERLLACAREQTEGEDPASAFYEDDLADAIARYEEFLTAYPDHELFATAEQELADVESELTAFLAEKASQEVRARVESGSYCGSGGAYLDAEPYDGDASDSMFVEGGDNVEAALPSSLAADNVDEVSLVMCVDGQGQGAVIDTCEYDVIGSPGTETIDLLGHEYSVEVYELATGELIEEYTAKTGGDCPFSVECTSYNYTVVTCPDTVDATNERNDFGDIFDRW</sequence>
<evidence type="ECO:0000256" key="1">
    <source>
        <dbReference type="SAM" id="Phobius"/>
    </source>
</evidence>
<dbReference type="Proteomes" id="UP001595712">
    <property type="component" value="Unassembled WGS sequence"/>
</dbReference>
<keyword evidence="1" id="KW-0472">Membrane</keyword>
<feature type="transmembrane region" description="Helical" evidence="1">
    <location>
        <begin position="58"/>
        <end position="78"/>
    </location>
</feature>
<organism evidence="2 3">
    <name type="scientific">Glycomyces rhizosphaerae</name>
    <dbReference type="NCBI Taxonomy" id="2054422"/>
    <lineage>
        <taxon>Bacteria</taxon>
        <taxon>Bacillati</taxon>
        <taxon>Actinomycetota</taxon>
        <taxon>Actinomycetes</taxon>
        <taxon>Glycomycetales</taxon>
        <taxon>Glycomycetaceae</taxon>
        <taxon>Glycomyces</taxon>
    </lineage>
</organism>
<keyword evidence="1" id="KW-1133">Transmembrane helix</keyword>
<accession>A0ABV7Q3L8</accession>
<keyword evidence="3" id="KW-1185">Reference proteome</keyword>